<dbReference type="InterPro" id="IPR007568">
    <property type="entry name" value="RTA1"/>
</dbReference>
<comment type="subcellular location">
    <subcellularLocation>
        <location evidence="1">Membrane</location>
        <topology evidence="1">Multi-pass membrane protein</topology>
    </subcellularLocation>
</comment>
<dbReference type="PANTHER" id="PTHR31465">
    <property type="entry name" value="PROTEIN RTA1-RELATED"/>
    <property type="match status" value="1"/>
</dbReference>
<protein>
    <recommendedName>
        <fullName evidence="8">RTA1 like protein</fullName>
    </recommendedName>
</protein>
<evidence type="ECO:0000313" key="7">
    <source>
        <dbReference type="Proteomes" id="UP001219568"/>
    </source>
</evidence>
<sequence>MSEHNIYGYNPSLPAAIIFIILFGASTAYHGYQLVKSRCMYFIPFLIGGVFQIIGYICRAASHDNFSGIPLYAIQTLMILLAPPLYAASIYMVLGRTVTYLHAENLSLVPVKWMTKIFVTGDVFSFLLQCAGGGLMSAGSSMHETGSNVTIGGLVIQLLFFGFFVVVTTVFHFRISRHPTSKSQTDLGITRSLGWKQRNWFTILVGLYIVSVLILVRSVFRLVEYREGYSGYIMTHEVFMYIFDGLLMWIAMIVMNIYHPAEILGNGKGGQGEYSETMQL</sequence>
<feature type="transmembrane region" description="Helical" evidence="5">
    <location>
        <begin position="69"/>
        <end position="94"/>
    </location>
</feature>
<evidence type="ECO:0000256" key="5">
    <source>
        <dbReference type="SAM" id="Phobius"/>
    </source>
</evidence>
<organism evidence="6 7">
    <name type="scientific">Penicillium canescens</name>
    <dbReference type="NCBI Taxonomy" id="5083"/>
    <lineage>
        <taxon>Eukaryota</taxon>
        <taxon>Fungi</taxon>
        <taxon>Dikarya</taxon>
        <taxon>Ascomycota</taxon>
        <taxon>Pezizomycotina</taxon>
        <taxon>Eurotiomycetes</taxon>
        <taxon>Eurotiomycetidae</taxon>
        <taxon>Eurotiales</taxon>
        <taxon>Aspergillaceae</taxon>
        <taxon>Penicillium</taxon>
    </lineage>
</organism>
<reference evidence="6" key="2">
    <citation type="submission" date="2023-01" db="EMBL/GenBank/DDBJ databases">
        <authorList>
            <person name="Petersen C."/>
        </authorList>
    </citation>
    <scope>NUCLEOTIDE SEQUENCE</scope>
    <source>
        <strain evidence="6">IBT 15450</strain>
    </source>
</reference>
<proteinExistence type="predicted"/>
<feature type="transmembrane region" description="Helical" evidence="5">
    <location>
        <begin position="39"/>
        <end position="57"/>
    </location>
</feature>
<keyword evidence="3 5" id="KW-1133">Transmembrane helix</keyword>
<evidence type="ECO:0008006" key="8">
    <source>
        <dbReference type="Google" id="ProtNLM"/>
    </source>
</evidence>
<name>A0AAD6I830_PENCN</name>
<feature type="transmembrane region" description="Helical" evidence="5">
    <location>
        <begin position="12"/>
        <end position="32"/>
    </location>
</feature>
<feature type="transmembrane region" description="Helical" evidence="5">
    <location>
        <begin position="151"/>
        <end position="173"/>
    </location>
</feature>
<reference evidence="6" key="1">
    <citation type="journal article" date="2023" name="IMA Fungus">
        <title>Comparative genomic study of the Penicillium genus elucidates a diverse pangenome and 15 lateral gene transfer events.</title>
        <authorList>
            <person name="Petersen C."/>
            <person name="Sorensen T."/>
            <person name="Nielsen M.R."/>
            <person name="Sondergaard T.E."/>
            <person name="Sorensen J.L."/>
            <person name="Fitzpatrick D.A."/>
            <person name="Frisvad J.C."/>
            <person name="Nielsen K.L."/>
        </authorList>
    </citation>
    <scope>NUCLEOTIDE SEQUENCE</scope>
    <source>
        <strain evidence="6">IBT 15450</strain>
    </source>
</reference>
<feature type="transmembrane region" description="Helical" evidence="5">
    <location>
        <begin position="240"/>
        <end position="258"/>
    </location>
</feature>
<dbReference type="AlphaFoldDB" id="A0AAD6I830"/>
<keyword evidence="2 5" id="KW-0812">Transmembrane</keyword>
<dbReference type="Proteomes" id="UP001219568">
    <property type="component" value="Unassembled WGS sequence"/>
</dbReference>
<dbReference type="EMBL" id="JAQJZL010000010">
    <property type="protein sequence ID" value="KAJ6035585.1"/>
    <property type="molecule type" value="Genomic_DNA"/>
</dbReference>
<evidence type="ECO:0000256" key="1">
    <source>
        <dbReference type="ARBA" id="ARBA00004141"/>
    </source>
</evidence>
<gene>
    <name evidence="6" type="ORF">N7460_009760</name>
</gene>
<dbReference type="PANTHER" id="PTHR31465:SF1">
    <property type="entry name" value="PROTEIN RTA1-RELATED"/>
    <property type="match status" value="1"/>
</dbReference>
<evidence type="ECO:0000256" key="2">
    <source>
        <dbReference type="ARBA" id="ARBA00022692"/>
    </source>
</evidence>
<comment type="caution">
    <text evidence="6">The sequence shown here is derived from an EMBL/GenBank/DDBJ whole genome shotgun (WGS) entry which is preliminary data.</text>
</comment>
<accession>A0AAD6I830</accession>
<keyword evidence="4 5" id="KW-0472">Membrane</keyword>
<keyword evidence="7" id="KW-1185">Reference proteome</keyword>
<evidence type="ECO:0000256" key="4">
    <source>
        <dbReference type="ARBA" id="ARBA00023136"/>
    </source>
</evidence>
<evidence type="ECO:0000313" key="6">
    <source>
        <dbReference type="EMBL" id="KAJ6035585.1"/>
    </source>
</evidence>
<dbReference type="Pfam" id="PF04479">
    <property type="entry name" value="RTA1"/>
    <property type="match status" value="1"/>
</dbReference>
<dbReference type="GO" id="GO:0016020">
    <property type="term" value="C:membrane"/>
    <property type="evidence" value="ECO:0007669"/>
    <property type="project" value="UniProtKB-SubCell"/>
</dbReference>
<feature type="transmembrane region" description="Helical" evidence="5">
    <location>
        <begin position="115"/>
        <end position="139"/>
    </location>
</feature>
<evidence type="ECO:0000256" key="3">
    <source>
        <dbReference type="ARBA" id="ARBA00022989"/>
    </source>
</evidence>
<feature type="transmembrane region" description="Helical" evidence="5">
    <location>
        <begin position="200"/>
        <end position="220"/>
    </location>
</feature>